<accession>A0ACC2F2I8</accession>
<name>A0ACC2F2I8_DALPE</name>
<evidence type="ECO:0000313" key="1">
    <source>
        <dbReference type="EMBL" id="KAJ7985628.1"/>
    </source>
</evidence>
<keyword evidence="2" id="KW-1185">Reference proteome</keyword>
<evidence type="ECO:0000313" key="2">
    <source>
        <dbReference type="Proteomes" id="UP001157502"/>
    </source>
</evidence>
<gene>
    <name evidence="1" type="ORF">DPEC_G00354040</name>
</gene>
<comment type="caution">
    <text evidence="1">The sequence shown here is derived from an EMBL/GenBank/DDBJ whole genome shotgun (WGS) entry which is preliminary data.</text>
</comment>
<protein>
    <submittedName>
        <fullName evidence="1">Uncharacterized protein</fullName>
    </submittedName>
</protein>
<dbReference type="EMBL" id="CM055763">
    <property type="protein sequence ID" value="KAJ7985628.1"/>
    <property type="molecule type" value="Genomic_DNA"/>
</dbReference>
<organism evidence="1 2">
    <name type="scientific">Dallia pectoralis</name>
    <name type="common">Alaska blackfish</name>
    <dbReference type="NCBI Taxonomy" id="75939"/>
    <lineage>
        <taxon>Eukaryota</taxon>
        <taxon>Metazoa</taxon>
        <taxon>Chordata</taxon>
        <taxon>Craniata</taxon>
        <taxon>Vertebrata</taxon>
        <taxon>Euteleostomi</taxon>
        <taxon>Actinopterygii</taxon>
        <taxon>Neopterygii</taxon>
        <taxon>Teleostei</taxon>
        <taxon>Protacanthopterygii</taxon>
        <taxon>Esociformes</taxon>
        <taxon>Umbridae</taxon>
        <taxon>Dallia</taxon>
    </lineage>
</organism>
<reference evidence="1" key="1">
    <citation type="submission" date="2021-05" db="EMBL/GenBank/DDBJ databases">
        <authorList>
            <person name="Pan Q."/>
            <person name="Jouanno E."/>
            <person name="Zahm M."/>
            <person name="Klopp C."/>
            <person name="Cabau C."/>
            <person name="Louis A."/>
            <person name="Berthelot C."/>
            <person name="Parey E."/>
            <person name="Roest Crollius H."/>
            <person name="Montfort J."/>
            <person name="Robinson-Rechavi M."/>
            <person name="Bouchez O."/>
            <person name="Lampietro C."/>
            <person name="Lopez Roques C."/>
            <person name="Donnadieu C."/>
            <person name="Postlethwait J."/>
            <person name="Bobe J."/>
            <person name="Dillon D."/>
            <person name="Chandos A."/>
            <person name="von Hippel F."/>
            <person name="Guiguen Y."/>
        </authorList>
    </citation>
    <scope>NUCLEOTIDE SEQUENCE</scope>
    <source>
        <strain evidence="1">YG-Jan2019</strain>
    </source>
</reference>
<sequence>MSVTPTASSYSEYYNELIESDGQLCNNTTQREFGRVFLPTLYSLVFIMGFIGNSLVVCVLVKFRKTSNMTDICLLNLALSDLLFVFSLPFWAYYATVTEWLLGDFLCRTVTGLYMLGFYGSIFFLVIMTLDRYVVIVHAHTMARHRFPVLTLTHLPSNKKITASFTSEYKRLGKMNTTEAVTFNSSTDDYYTYELNGCDMDSSLTSRHIYQPILFYLVFTLGLTGNGLVIWVLLRYMKLKTMTDICLLNLALSDLLLCLSLPLWAYQAQGHVFTGDSPCKIMAGVYQVGLYSGILFVTLMSVDRYLAIVHAVSSFRARTLPYGTLASAVIWLASISASLPEAIFSEADVQSCQKRYPDGTEKTWKLFRNFGENTTSLVLCLPGMSFCYVSILVVLQRTRNSKKERAVRLIFIIVGAYVVSWIPYNIVVFLHTLEMFGIGCTCEYSNALLTATEVTETLALAHCGVNPVIYAFVGEKFRKCLRSVLSRHPLFKRFSKDSTVASRGSEYETSNTNV</sequence>
<dbReference type="Proteomes" id="UP001157502">
    <property type="component" value="Chromosome 36"/>
</dbReference>
<proteinExistence type="predicted"/>